<dbReference type="EMBL" id="BLLF01003108">
    <property type="protein sequence ID" value="GFH26373.1"/>
    <property type="molecule type" value="Genomic_DNA"/>
</dbReference>
<protein>
    <submittedName>
        <fullName evidence="1">Uncharacterized protein</fullName>
    </submittedName>
</protein>
<keyword evidence="2" id="KW-1185">Reference proteome</keyword>
<name>A0A699ZUK2_HAELA</name>
<proteinExistence type="predicted"/>
<gene>
    <name evidence="1" type="ORF">HaLaN_24512</name>
</gene>
<organism evidence="1 2">
    <name type="scientific">Haematococcus lacustris</name>
    <name type="common">Green alga</name>
    <name type="synonym">Haematococcus pluvialis</name>
    <dbReference type="NCBI Taxonomy" id="44745"/>
    <lineage>
        <taxon>Eukaryota</taxon>
        <taxon>Viridiplantae</taxon>
        <taxon>Chlorophyta</taxon>
        <taxon>core chlorophytes</taxon>
        <taxon>Chlorophyceae</taxon>
        <taxon>CS clade</taxon>
        <taxon>Chlamydomonadales</taxon>
        <taxon>Haematococcaceae</taxon>
        <taxon>Haematococcus</taxon>
    </lineage>
</organism>
<reference evidence="1 2" key="1">
    <citation type="submission" date="2020-02" db="EMBL/GenBank/DDBJ databases">
        <title>Draft genome sequence of Haematococcus lacustris strain NIES-144.</title>
        <authorList>
            <person name="Morimoto D."/>
            <person name="Nakagawa S."/>
            <person name="Yoshida T."/>
            <person name="Sawayama S."/>
        </authorList>
    </citation>
    <scope>NUCLEOTIDE SEQUENCE [LARGE SCALE GENOMIC DNA]</scope>
    <source>
        <strain evidence="1 2">NIES-144</strain>
    </source>
</reference>
<sequence length="112" mass="12495">MFVVVPAFVHQNSDHASGFVRVPAPTRPRNVRGATAFISHVSSYSQSRLHWLEVHSPADVVSLFAVPDHWKHEHNKIWPNPAGPGAGVMLGRLHVPKMRFVPCDECNWHCSG</sequence>
<accession>A0A699ZUK2</accession>
<dbReference type="AlphaFoldDB" id="A0A699ZUK2"/>
<evidence type="ECO:0000313" key="1">
    <source>
        <dbReference type="EMBL" id="GFH26373.1"/>
    </source>
</evidence>
<comment type="caution">
    <text evidence="1">The sequence shown here is derived from an EMBL/GenBank/DDBJ whole genome shotgun (WGS) entry which is preliminary data.</text>
</comment>
<dbReference type="Proteomes" id="UP000485058">
    <property type="component" value="Unassembled WGS sequence"/>
</dbReference>
<evidence type="ECO:0000313" key="2">
    <source>
        <dbReference type="Proteomes" id="UP000485058"/>
    </source>
</evidence>